<dbReference type="GO" id="GO:0033990">
    <property type="term" value="F:ectoine synthase activity"/>
    <property type="evidence" value="ECO:0007669"/>
    <property type="project" value="UniProtKB-EC"/>
</dbReference>
<dbReference type="EC" id="4.2.1.108" evidence="3 8"/>
<evidence type="ECO:0000256" key="4">
    <source>
        <dbReference type="ARBA" id="ARBA00019707"/>
    </source>
</evidence>
<gene>
    <name evidence="8" type="primary">ectC</name>
    <name evidence="10" type="ORF">J2Z37_002067</name>
</gene>
<accession>A0ABS4GP77</accession>
<sequence>MIVKHLNEIIGTVDDVDTETWNSRRFLLKKDGMGFALNDTVIKAGTETLIWYKNHVEAVYCIEGEGEIEVISEGKVYPITPGTMYALNGNEKHYLRGGKTDMRVVCVFNPPLTGREVHDEEGTYPLVEEEPELQGGRS</sequence>
<feature type="region of interest" description="Disordered" evidence="9">
    <location>
        <begin position="117"/>
        <end position="138"/>
    </location>
</feature>
<dbReference type="NCBIfam" id="NF009806">
    <property type="entry name" value="PRK13290.1"/>
    <property type="match status" value="1"/>
</dbReference>
<evidence type="ECO:0000256" key="3">
    <source>
        <dbReference type="ARBA" id="ARBA00013192"/>
    </source>
</evidence>
<dbReference type="RefSeq" id="WP_209810137.1">
    <property type="nucleotide sequence ID" value="NZ_JAGGKT010000005.1"/>
</dbReference>
<dbReference type="Gene3D" id="2.60.120.10">
    <property type="entry name" value="Jelly Rolls"/>
    <property type="match status" value="1"/>
</dbReference>
<reference evidence="10 11" key="1">
    <citation type="submission" date="2021-03" db="EMBL/GenBank/DDBJ databases">
        <title>Genomic Encyclopedia of Type Strains, Phase IV (KMG-IV): sequencing the most valuable type-strain genomes for metagenomic binning, comparative biology and taxonomic classification.</title>
        <authorList>
            <person name="Goeker M."/>
        </authorList>
    </citation>
    <scope>NUCLEOTIDE SEQUENCE [LARGE SCALE GENOMIC DNA]</scope>
    <source>
        <strain evidence="10 11">DSM 24738</strain>
    </source>
</reference>
<protein>
    <recommendedName>
        <fullName evidence="4 8">L-ectoine synthase</fullName>
        <ecNumber evidence="3 8">4.2.1.108</ecNumber>
    </recommendedName>
    <alternativeName>
        <fullName evidence="6 8">N-acetyldiaminobutyrate dehydratase</fullName>
    </alternativeName>
</protein>
<comment type="pathway">
    <text evidence="1 8">Amine and polyamine biosynthesis; ectoine biosynthesis; L-ectoine from L-aspartate 4-semialdehyde: step 3/3.</text>
</comment>
<evidence type="ECO:0000256" key="7">
    <source>
        <dbReference type="ARBA" id="ARBA00048714"/>
    </source>
</evidence>
<evidence type="ECO:0000256" key="9">
    <source>
        <dbReference type="SAM" id="MobiDB-lite"/>
    </source>
</evidence>
<dbReference type="EMBL" id="JAGGKT010000005">
    <property type="protein sequence ID" value="MBP1932066.1"/>
    <property type="molecule type" value="Genomic_DNA"/>
</dbReference>
<keyword evidence="11" id="KW-1185">Reference proteome</keyword>
<dbReference type="PANTHER" id="PTHR39289">
    <property type="match status" value="1"/>
</dbReference>
<dbReference type="Pfam" id="PF06339">
    <property type="entry name" value="Ectoine_synth"/>
    <property type="match status" value="1"/>
</dbReference>
<evidence type="ECO:0000256" key="1">
    <source>
        <dbReference type="ARBA" id="ARBA00005181"/>
    </source>
</evidence>
<dbReference type="InterPro" id="IPR010462">
    <property type="entry name" value="Ectoine_synth"/>
</dbReference>
<dbReference type="PANTHER" id="PTHR39289:SF1">
    <property type="entry name" value="L-ECTOINE SYNTHASE"/>
    <property type="match status" value="1"/>
</dbReference>
<evidence type="ECO:0000256" key="8">
    <source>
        <dbReference type="HAMAP-Rule" id="MF_01255"/>
    </source>
</evidence>
<evidence type="ECO:0000313" key="11">
    <source>
        <dbReference type="Proteomes" id="UP001519343"/>
    </source>
</evidence>
<organism evidence="10 11">
    <name type="scientific">Ammoniphilus resinae</name>
    <dbReference type="NCBI Taxonomy" id="861532"/>
    <lineage>
        <taxon>Bacteria</taxon>
        <taxon>Bacillati</taxon>
        <taxon>Bacillota</taxon>
        <taxon>Bacilli</taxon>
        <taxon>Bacillales</taxon>
        <taxon>Paenibacillaceae</taxon>
        <taxon>Aneurinibacillus group</taxon>
        <taxon>Ammoniphilus</taxon>
    </lineage>
</organism>
<dbReference type="InterPro" id="IPR014710">
    <property type="entry name" value="RmlC-like_jellyroll"/>
</dbReference>
<evidence type="ECO:0000256" key="5">
    <source>
        <dbReference type="ARBA" id="ARBA00023239"/>
    </source>
</evidence>
<comment type="catalytic activity">
    <reaction evidence="7 8">
        <text>(2S)-4-acetamido-2-aminobutanoate = L-ectoine + H2O</text>
        <dbReference type="Rhea" id="RHEA:17281"/>
        <dbReference type="ChEBI" id="CHEBI:15377"/>
        <dbReference type="ChEBI" id="CHEBI:58515"/>
        <dbReference type="ChEBI" id="CHEBI:58929"/>
        <dbReference type="EC" id="4.2.1.108"/>
    </reaction>
</comment>
<evidence type="ECO:0000256" key="2">
    <source>
        <dbReference type="ARBA" id="ARBA00009637"/>
    </source>
</evidence>
<dbReference type="HAMAP" id="MF_01255">
    <property type="entry name" value="Ectoine_synth"/>
    <property type="match status" value="1"/>
</dbReference>
<comment type="function">
    <text evidence="8">Catalyzes the circularization of gamma-N-acetyl-alpha,gamma-diaminobutyric acid (ADABA) to ectoine (1,4,5,6-tetrahydro-2-methyl-4-pyrimidine carboxylic acid), which is an excellent osmoprotectant.</text>
</comment>
<name>A0ABS4GP77_9BACL</name>
<evidence type="ECO:0000256" key="6">
    <source>
        <dbReference type="ARBA" id="ARBA00033271"/>
    </source>
</evidence>
<comment type="similarity">
    <text evidence="2 8">Belongs to the ectoine synthase family.</text>
</comment>
<dbReference type="CDD" id="cd06978">
    <property type="entry name" value="cupin_EctC"/>
    <property type="match status" value="1"/>
</dbReference>
<evidence type="ECO:0000313" key="10">
    <source>
        <dbReference type="EMBL" id="MBP1932066.1"/>
    </source>
</evidence>
<proteinExistence type="inferred from homology"/>
<dbReference type="SUPFAM" id="SSF51182">
    <property type="entry name" value="RmlC-like cupins"/>
    <property type="match status" value="1"/>
</dbReference>
<keyword evidence="5 8" id="KW-0456">Lyase</keyword>
<comment type="caution">
    <text evidence="10">The sequence shown here is derived from an EMBL/GenBank/DDBJ whole genome shotgun (WGS) entry which is preliminary data.</text>
</comment>
<dbReference type="Proteomes" id="UP001519343">
    <property type="component" value="Unassembled WGS sequence"/>
</dbReference>
<dbReference type="InterPro" id="IPR011051">
    <property type="entry name" value="RmlC_Cupin_sf"/>
</dbReference>